<dbReference type="Pfam" id="PF01223">
    <property type="entry name" value="Endonuclease_NS"/>
    <property type="match status" value="1"/>
</dbReference>
<protein>
    <recommendedName>
        <fullName evidence="8">Endonuclease</fullName>
        <ecNumber evidence="8">3.1.30.-</ecNumber>
    </recommendedName>
</protein>
<dbReference type="PROSITE" id="PS01070">
    <property type="entry name" value="NUCLEASE_NON_SPEC"/>
    <property type="match status" value="1"/>
</dbReference>
<reference evidence="13" key="1">
    <citation type="journal article" date="2019" name="Int. J. Syst. Evol. Microbiol.">
        <title>The Global Catalogue of Microorganisms (GCM) 10K type strain sequencing project: providing services to taxonomists for standard genome sequencing and annotation.</title>
        <authorList>
            <consortium name="The Broad Institute Genomics Platform"/>
            <consortium name="The Broad Institute Genome Sequencing Center for Infectious Disease"/>
            <person name="Wu L."/>
            <person name="Ma J."/>
        </authorList>
    </citation>
    <scope>NUCLEOTIDE SEQUENCE [LARGE SCALE GENOMIC DNA]</scope>
    <source>
        <strain evidence="13">NBRC 103166</strain>
    </source>
</reference>
<evidence type="ECO:0000256" key="9">
    <source>
        <dbReference type="SAM" id="SignalP"/>
    </source>
</evidence>
<feature type="signal peptide" evidence="9">
    <location>
        <begin position="1"/>
        <end position="24"/>
    </location>
</feature>
<evidence type="ECO:0000256" key="7">
    <source>
        <dbReference type="ARBA" id="ARBA00022842"/>
    </source>
</evidence>
<evidence type="ECO:0000256" key="8">
    <source>
        <dbReference type="RuleBase" id="RU366055"/>
    </source>
</evidence>
<proteinExistence type="inferred from homology"/>
<organism evidence="12 13">
    <name type="scientific">Psychromonas marina</name>
    <dbReference type="NCBI Taxonomy" id="88364"/>
    <lineage>
        <taxon>Bacteria</taxon>
        <taxon>Pseudomonadati</taxon>
        <taxon>Pseudomonadota</taxon>
        <taxon>Gammaproteobacteria</taxon>
        <taxon>Alteromonadales</taxon>
        <taxon>Psychromonadaceae</taxon>
        <taxon>Psychromonas</taxon>
    </lineage>
</organism>
<comment type="cofactor">
    <cofactor evidence="1 8">
        <name>Mg(2+)</name>
        <dbReference type="ChEBI" id="CHEBI:18420"/>
    </cofactor>
</comment>
<evidence type="ECO:0000256" key="6">
    <source>
        <dbReference type="ARBA" id="ARBA00022801"/>
    </source>
</evidence>
<keyword evidence="9" id="KW-0732">Signal</keyword>
<comment type="caution">
    <text evidence="12">The sequence shown here is derived from an EMBL/GenBank/DDBJ whole genome shotgun (WGS) entry which is preliminary data.</text>
</comment>
<dbReference type="Proteomes" id="UP001157353">
    <property type="component" value="Unassembled WGS sequence"/>
</dbReference>
<name>A0ABQ6DVE3_9GAMM</name>
<evidence type="ECO:0000259" key="10">
    <source>
        <dbReference type="SMART" id="SM00477"/>
    </source>
</evidence>
<dbReference type="RefSeq" id="WP_284202206.1">
    <property type="nucleotide sequence ID" value="NZ_BSPQ01000001.1"/>
</dbReference>
<dbReference type="SMART" id="SM00477">
    <property type="entry name" value="NUC"/>
    <property type="match status" value="1"/>
</dbReference>
<dbReference type="Gene3D" id="3.40.570.10">
    <property type="entry name" value="Extracellular Endonuclease, subunit A"/>
    <property type="match status" value="1"/>
</dbReference>
<dbReference type="EMBL" id="BSPQ01000001">
    <property type="protein sequence ID" value="GLS89087.1"/>
    <property type="molecule type" value="Genomic_DNA"/>
</dbReference>
<dbReference type="SMART" id="SM00892">
    <property type="entry name" value="Endonuclease_NS"/>
    <property type="match status" value="1"/>
</dbReference>
<evidence type="ECO:0000313" key="13">
    <source>
        <dbReference type="Proteomes" id="UP001157353"/>
    </source>
</evidence>
<keyword evidence="13" id="KW-1185">Reference proteome</keyword>
<gene>
    <name evidence="12" type="ORF">GCM10007916_01540</name>
</gene>
<keyword evidence="5 8" id="KW-0255">Endonuclease</keyword>
<evidence type="ECO:0000313" key="12">
    <source>
        <dbReference type="EMBL" id="GLS89087.1"/>
    </source>
</evidence>
<dbReference type="InterPro" id="IPR040255">
    <property type="entry name" value="Non-specific_endonuclease"/>
</dbReference>
<dbReference type="InterPro" id="IPR044929">
    <property type="entry name" value="DNA/RNA_non-sp_Endonuclease_sf"/>
</dbReference>
<dbReference type="InterPro" id="IPR018524">
    <property type="entry name" value="DNA/RNA_endonuclease_AS"/>
</dbReference>
<comment type="similarity">
    <text evidence="2 8">Belongs to the DNA/RNA non-specific endonuclease family.</text>
</comment>
<keyword evidence="4 8" id="KW-0479">Metal-binding</keyword>
<evidence type="ECO:0000256" key="2">
    <source>
        <dbReference type="ARBA" id="ARBA00010052"/>
    </source>
</evidence>
<evidence type="ECO:0000259" key="11">
    <source>
        <dbReference type="SMART" id="SM00892"/>
    </source>
</evidence>
<feature type="chain" id="PRO_5045082632" description="Endonuclease" evidence="9">
    <location>
        <begin position="25"/>
        <end position="250"/>
    </location>
</feature>
<feature type="domain" description="DNA/RNA non-specific endonuclease/pyrophosphatase/phosphodiesterase" evidence="11">
    <location>
        <begin position="46"/>
        <end position="241"/>
    </location>
</feature>
<dbReference type="InterPro" id="IPR001604">
    <property type="entry name" value="Endo_G_ENPP1-like_dom"/>
</dbReference>
<dbReference type="EC" id="3.1.30.-" evidence="8"/>
<dbReference type="PANTHER" id="PTHR13966:SF5">
    <property type="entry name" value="ENDONUCLEASE G, MITOCHONDRIAL"/>
    <property type="match status" value="1"/>
</dbReference>
<dbReference type="InterPro" id="IPR044925">
    <property type="entry name" value="His-Me_finger_sf"/>
</dbReference>
<keyword evidence="3 8" id="KW-0540">Nuclease</keyword>
<evidence type="ECO:0000256" key="4">
    <source>
        <dbReference type="ARBA" id="ARBA00022723"/>
    </source>
</evidence>
<dbReference type="GO" id="GO:0004519">
    <property type="term" value="F:endonuclease activity"/>
    <property type="evidence" value="ECO:0007669"/>
    <property type="project" value="UniProtKB-KW"/>
</dbReference>
<sequence length="250" mass="27823">MKKLINALKKIAIVVTLFSTSAFSDILSVHCPLACPESPPKNDLIFAHIYALSNNPITKFADWVAYEVNPINFGPSTGRIWKTDPLLSDNETLEANDYKGANSSVLEADRGHQAPLASFAGSQYWYEVNYLSNITPQDKDLNQGAWKNLEDAIRDSSSYKKPLYVITGPLFTKKMPDLPKADESHVIPSGYFKIVYDQSGATAFVMQQNSNRKDNYCLKKLPVSSIQALVNFQLPNLQPSKEVSNRLGCN</sequence>
<dbReference type="InterPro" id="IPR020821">
    <property type="entry name" value="ENPP1-3/EXOG-like_nuc-like"/>
</dbReference>
<keyword evidence="7" id="KW-0460">Magnesium</keyword>
<evidence type="ECO:0000256" key="3">
    <source>
        <dbReference type="ARBA" id="ARBA00022722"/>
    </source>
</evidence>
<evidence type="ECO:0000256" key="1">
    <source>
        <dbReference type="ARBA" id="ARBA00001946"/>
    </source>
</evidence>
<dbReference type="SUPFAM" id="SSF54060">
    <property type="entry name" value="His-Me finger endonucleases"/>
    <property type="match status" value="1"/>
</dbReference>
<feature type="domain" description="ENPP1-3/EXOG-like endonuclease/phosphodiesterase" evidence="10">
    <location>
        <begin position="47"/>
        <end position="240"/>
    </location>
</feature>
<evidence type="ECO:0000256" key="5">
    <source>
        <dbReference type="ARBA" id="ARBA00022759"/>
    </source>
</evidence>
<accession>A0ABQ6DVE3</accession>
<keyword evidence="6 8" id="KW-0378">Hydrolase</keyword>
<dbReference type="PANTHER" id="PTHR13966">
    <property type="entry name" value="ENDONUCLEASE RELATED"/>
    <property type="match status" value="1"/>
</dbReference>